<dbReference type="RefSeq" id="WP_034711133.1">
    <property type="nucleotide sequence ID" value="NZ_JPRH01000004.1"/>
</dbReference>
<protein>
    <submittedName>
        <fullName evidence="1">Uncharacterized protein</fullName>
    </submittedName>
</protein>
<sequence length="68" mass="7777">MRIKILLLGAILISCNTKISAERKIKQTVTEFLSAVEKDDGSKYKSLIYKSEEYPGVISMEKHFLQKN</sequence>
<dbReference type="AlphaFoldDB" id="A0A086A5Q8"/>
<accession>A0A086A5Q8</accession>
<dbReference type="EMBL" id="JPRH01000004">
    <property type="protein sequence ID" value="KFF12022.1"/>
    <property type="molecule type" value="Genomic_DNA"/>
</dbReference>
<organism evidence="1 2">
    <name type="scientific">Chryseobacterium soli</name>
    <dbReference type="NCBI Taxonomy" id="445961"/>
    <lineage>
        <taxon>Bacteria</taxon>
        <taxon>Pseudomonadati</taxon>
        <taxon>Bacteroidota</taxon>
        <taxon>Flavobacteriia</taxon>
        <taxon>Flavobacteriales</taxon>
        <taxon>Weeksellaceae</taxon>
        <taxon>Chryseobacterium group</taxon>
        <taxon>Chryseobacterium</taxon>
    </lineage>
</organism>
<keyword evidence="2" id="KW-1185">Reference proteome</keyword>
<reference evidence="1 2" key="1">
    <citation type="submission" date="2014-07" db="EMBL/GenBank/DDBJ databases">
        <title>Genome of Chryseobacterium soli DSM 19298.</title>
        <authorList>
            <person name="Stropko S.J."/>
            <person name="Pipes S.E."/>
            <person name="Newman J."/>
        </authorList>
    </citation>
    <scope>NUCLEOTIDE SEQUENCE [LARGE SCALE GENOMIC DNA]</scope>
    <source>
        <strain evidence="1 2">DSM 19298</strain>
    </source>
</reference>
<dbReference type="Proteomes" id="UP000028705">
    <property type="component" value="Unassembled WGS sequence"/>
</dbReference>
<evidence type="ECO:0000313" key="2">
    <source>
        <dbReference type="Proteomes" id="UP000028705"/>
    </source>
</evidence>
<comment type="caution">
    <text evidence="1">The sequence shown here is derived from an EMBL/GenBank/DDBJ whole genome shotgun (WGS) entry which is preliminary data.</text>
</comment>
<evidence type="ECO:0000313" key="1">
    <source>
        <dbReference type="EMBL" id="KFF12022.1"/>
    </source>
</evidence>
<name>A0A086A5Q8_9FLAO</name>
<proteinExistence type="predicted"/>
<gene>
    <name evidence="1" type="ORF">IW15_10585</name>
</gene>
<dbReference type="STRING" id="445961.IW15_10585"/>
<dbReference type="PROSITE" id="PS51257">
    <property type="entry name" value="PROKAR_LIPOPROTEIN"/>
    <property type="match status" value="1"/>
</dbReference>